<accession>A0A6C0AG37</accession>
<reference evidence="2" key="1">
    <citation type="journal article" date="2020" name="Nature">
        <title>Giant virus diversity and host interactions through global metagenomics.</title>
        <authorList>
            <person name="Schulz F."/>
            <person name="Roux S."/>
            <person name="Paez-Espino D."/>
            <person name="Jungbluth S."/>
            <person name="Walsh D.A."/>
            <person name="Denef V.J."/>
            <person name="McMahon K.D."/>
            <person name="Konstantinidis K.T."/>
            <person name="Eloe-Fadrosh E.A."/>
            <person name="Kyrpides N.C."/>
            <person name="Woyke T."/>
        </authorList>
    </citation>
    <scope>NUCLEOTIDE SEQUENCE</scope>
    <source>
        <strain evidence="2">GVMAG-S-1024976-23</strain>
    </source>
</reference>
<evidence type="ECO:0000256" key="1">
    <source>
        <dbReference type="SAM" id="Coils"/>
    </source>
</evidence>
<dbReference type="InterPro" id="IPR043872">
    <property type="entry name" value="DUF5832"/>
</dbReference>
<evidence type="ECO:0000313" key="2">
    <source>
        <dbReference type="EMBL" id="QHS78757.1"/>
    </source>
</evidence>
<organism evidence="2">
    <name type="scientific">viral metagenome</name>
    <dbReference type="NCBI Taxonomy" id="1070528"/>
    <lineage>
        <taxon>unclassified sequences</taxon>
        <taxon>metagenomes</taxon>
        <taxon>organismal metagenomes</taxon>
    </lineage>
</organism>
<name>A0A6C0AG37_9ZZZZ</name>
<keyword evidence="1" id="KW-0175">Coiled coil</keyword>
<dbReference type="EMBL" id="MN740603">
    <property type="protein sequence ID" value="QHS78757.1"/>
    <property type="molecule type" value="Genomic_DNA"/>
</dbReference>
<sequence>MADFRTPVGAEEEVDYLEVDSAIPGQNYCCISFISPEKVILQKEKFFLRKFLNNFEKSGKCPHFNAKTFETEYDDYVAVNEKELDSAYHSEVGFKTSVRGLKVRGVYSSYEEAAKRAETLQRSDRSFHVYVGQVGYWLPWDPNADNIENQEYMEKELNELMKNYQANQVQKDLFYSNQVNEMKKKTAAEQIAKKEKIAAEAQES</sequence>
<dbReference type="AlphaFoldDB" id="A0A6C0AG37"/>
<protein>
    <submittedName>
        <fullName evidence="2">Uncharacterized protein</fullName>
    </submittedName>
</protein>
<feature type="coiled-coil region" evidence="1">
    <location>
        <begin position="147"/>
        <end position="204"/>
    </location>
</feature>
<proteinExistence type="predicted"/>
<dbReference type="Pfam" id="PF19150">
    <property type="entry name" value="DUF5832"/>
    <property type="match status" value="1"/>
</dbReference>